<comment type="caution">
    <text evidence="1">The sequence shown here is derived from an EMBL/GenBank/DDBJ whole genome shotgun (WGS) entry which is preliminary data.</text>
</comment>
<accession>A0A645D022</accession>
<name>A0A645D022_9ZZZZ</name>
<dbReference type="AlphaFoldDB" id="A0A645D022"/>
<dbReference type="EMBL" id="VSSQ01031581">
    <property type="protein sequence ID" value="MPM82519.1"/>
    <property type="molecule type" value="Genomic_DNA"/>
</dbReference>
<reference evidence="1" key="1">
    <citation type="submission" date="2019-08" db="EMBL/GenBank/DDBJ databases">
        <authorList>
            <person name="Kucharzyk K."/>
            <person name="Murdoch R.W."/>
            <person name="Higgins S."/>
            <person name="Loffler F."/>
        </authorList>
    </citation>
    <scope>NUCLEOTIDE SEQUENCE</scope>
</reference>
<gene>
    <name evidence="1" type="ORF">SDC9_129580</name>
</gene>
<sequence>MVDYNTSGTGLTKAQEQQMISRAASTYSNKDLPMVQVWTDKGVIFGGKKYEILVRVR</sequence>
<protein>
    <submittedName>
        <fullName evidence="1">Uncharacterized protein</fullName>
    </submittedName>
</protein>
<proteinExistence type="predicted"/>
<evidence type="ECO:0000313" key="1">
    <source>
        <dbReference type="EMBL" id="MPM82519.1"/>
    </source>
</evidence>
<organism evidence="1">
    <name type="scientific">bioreactor metagenome</name>
    <dbReference type="NCBI Taxonomy" id="1076179"/>
    <lineage>
        <taxon>unclassified sequences</taxon>
        <taxon>metagenomes</taxon>
        <taxon>ecological metagenomes</taxon>
    </lineage>
</organism>